<gene>
    <name evidence="2" type="primary">Ldlrad1</name>
</gene>
<dbReference type="CTD" id="388633"/>
<keyword evidence="2" id="KW-0675">Receptor</keyword>
<name>A0A8B7UDV7_CASCN</name>
<dbReference type="GeneID" id="109684243"/>
<dbReference type="RefSeq" id="XP_020016120.2">
    <property type="nucleotide sequence ID" value="XM_020160531.2"/>
</dbReference>
<organism evidence="2">
    <name type="scientific">Castor canadensis</name>
    <name type="common">American beaver</name>
    <dbReference type="NCBI Taxonomy" id="51338"/>
    <lineage>
        <taxon>Eukaryota</taxon>
        <taxon>Metazoa</taxon>
        <taxon>Chordata</taxon>
        <taxon>Craniata</taxon>
        <taxon>Vertebrata</taxon>
        <taxon>Euteleostomi</taxon>
        <taxon>Mammalia</taxon>
        <taxon>Eutheria</taxon>
        <taxon>Euarchontoglires</taxon>
        <taxon>Glires</taxon>
        <taxon>Rodentia</taxon>
        <taxon>Castorimorpha</taxon>
        <taxon>Castoridae</taxon>
        <taxon>Castor</taxon>
    </lineage>
</organism>
<keyword evidence="2" id="KW-0449">Lipoprotein</keyword>
<proteinExistence type="predicted"/>
<accession>A0A8B7UDV7</accession>
<evidence type="ECO:0000313" key="1">
    <source>
        <dbReference type="Proteomes" id="UP001732720"/>
    </source>
</evidence>
<dbReference type="Proteomes" id="UP001732720">
    <property type="component" value="Chromosome 7"/>
</dbReference>
<reference evidence="2" key="1">
    <citation type="submission" date="2025-08" db="UniProtKB">
        <authorList>
            <consortium name="RefSeq"/>
        </authorList>
    </citation>
    <scope>IDENTIFICATION</scope>
</reference>
<sequence>MGAGAMNKIFPQGDMEGNTAAGRKAHPGEEGQASCATTRGVASLPTECAMAFTPVPMARTRMRACAEMCPRASSASLWPTVETQPPGSTQTKSVMGSTTVGTARMN</sequence>
<evidence type="ECO:0000313" key="2">
    <source>
        <dbReference type="RefSeq" id="XP_020016120.2"/>
    </source>
</evidence>
<dbReference type="AlphaFoldDB" id="A0A8B7UDV7"/>
<protein>
    <submittedName>
        <fullName evidence="2">Low-density lipoprotein receptor class A domain-containing protein 1 isoform X4</fullName>
    </submittedName>
</protein>
<dbReference type="OrthoDB" id="2019384at2759"/>
<keyword evidence="1" id="KW-1185">Reference proteome</keyword>